<evidence type="ECO:0000313" key="5">
    <source>
        <dbReference type="EMBL" id="SDS82375.1"/>
    </source>
</evidence>
<dbReference type="Gene3D" id="3.40.718.10">
    <property type="entry name" value="Isopropylmalate Dehydrogenase"/>
    <property type="match status" value="1"/>
</dbReference>
<evidence type="ECO:0000313" key="6">
    <source>
        <dbReference type="Proteomes" id="UP000243904"/>
    </source>
</evidence>
<evidence type="ECO:0000259" key="4">
    <source>
        <dbReference type="Pfam" id="PF01575"/>
    </source>
</evidence>
<protein>
    <submittedName>
        <fullName evidence="5">Phosphate acetyltransferase/phosphate butyryltransferase</fullName>
    </submittedName>
</protein>
<dbReference type="PANTHER" id="PTHR43356">
    <property type="entry name" value="PHOSPHATE ACETYLTRANSFERASE"/>
    <property type="match status" value="1"/>
</dbReference>
<sequence length="539" mass="57756">MAVQYPGGPVPVNLRQYLAHREQRGRLDFAVHSFAHARNEDLYSRLMGPAKATLNGNIEYVNADYDIVGRREFGGGMQRIENKTFDEIKPGDTASLVRTLTHRDIELFAIMSGDVNPTHLYDAFARSDMFHKVVAHGMWSGALISTVLGTQLPGPGTVYVDQSLHFRGAIGLGDVITVTVKAKTKVEQTHRIIFDCLAVNQNGEEVITGTADVIAPTEKISRPGIVLPEVELRQAGRRYELLIQMTHGLDPIRTAVVHPVDAPSLLGAVEAARIKLITPVLVGPELKIRAAAALAELDLAPYEIVPTEHSEAAAAQAVAMARAGEVEALMKGALHTDELMHAVVDGECGLRTARRISHVFAIDAPDYPRPIFITDAAINVYPTLADKRDIIQNAIDLAHALGIPEPRVAILSATEVVTEKIKSTLDAAALCKMADRGQITGGILDGPLAFDNAVSAESAKTKGISSPVAGRADVFVVPDLESGNMLAKQLEYLAEAQMAGIVLGARVPIILTSRSDGTLARLGSCAIALLLARHKGAKP</sequence>
<dbReference type="GO" id="GO:0016746">
    <property type="term" value="F:acyltransferase activity"/>
    <property type="evidence" value="ECO:0007669"/>
    <property type="project" value="UniProtKB-KW"/>
</dbReference>
<dbReference type="PANTHER" id="PTHR43356:SF2">
    <property type="entry name" value="PHOSPHATE ACETYLTRANSFERASE"/>
    <property type="match status" value="1"/>
</dbReference>
<organism evidence="5 6">
    <name type="scientific">Bradyrhizobium canariense</name>
    <dbReference type="NCBI Taxonomy" id="255045"/>
    <lineage>
        <taxon>Bacteria</taxon>
        <taxon>Pseudomonadati</taxon>
        <taxon>Pseudomonadota</taxon>
        <taxon>Alphaproteobacteria</taxon>
        <taxon>Hyphomicrobiales</taxon>
        <taxon>Nitrobacteraceae</taxon>
        <taxon>Bradyrhizobium</taxon>
    </lineage>
</organism>
<dbReference type="NCBIfam" id="NF008852">
    <property type="entry name" value="PRK11890.1"/>
    <property type="match status" value="1"/>
</dbReference>
<dbReference type="AlphaFoldDB" id="A0A1H1VCC2"/>
<dbReference type="Pfam" id="PF01575">
    <property type="entry name" value="MaoC_dehydratas"/>
    <property type="match status" value="1"/>
</dbReference>
<gene>
    <name evidence="5" type="ORF">SAMN05444158_3343</name>
</gene>
<evidence type="ECO:0000256" key="2">
    <source>
        <dbReference type="ARBA" id="ARBA00023315"/>
    </source>
</evidence>
<accession>A0A1H1VCC2</accession>
<name>A0A1H1VCC2_9BRAD</name>
<dbReference type="EMBL" id="LT629750">
    <property type="protein sequence ID" value="SDS82375.1"/>
    <property type="molecule type" value="Genomic_DNA"/>
</dbReference>
<dbReference type="NCBIfam" id="NF006045">
    <property type="entry name" value="PRK08190.1"/>
    <property type="match status" value="1"/>
</dbReference>
<proteinExistence type="predicted"/>
<dbReference type="InterPro" id="IPR002539">
    <property type="entry name" value="MaoC-like_dom"/>
</dbReference>
<keyword evidence="1 5" id="KW-0808">Transferase</keyword>
<keyword evidence="6" id="KW-1185">Reference proteome</keyword>
<dbReference type="SUPFAM" id="SSF54637">
    <property type="entry name" value="Thioesterase/thiol ester dehydrase-isomerase"/>
    <property type="match status" value="1"/>
</dbReference>
<dbReference type="CDD" id="cd03449">
    <property type="entry name" value="R_hydratase"/>
    <property type="match status" value="1"/>
</dbReference>
<keyword evidence="2" id="KW-0012">Acyltransferase</keyword>
<dbReference type="Proteomes" id="UP000243904">
    <property type="component" value="Chromosome I"/>
</dbReference>
<feature type="domain" description="MaoC-like" evidence="4">
    <location>
        <begin position="97"/>
        <end position="186"/>
    </location>
</feature>
<evidence type="ECO:0000256" key="1">
    <source>
        <dbReference type="ARBA" id="ARBA00022679"/>
    </source>
</evidence>
<dbReference type="InterPro" id="IPR029069">
    <property type="entry name" value="HotDog_dom_sf"/>
</dbReference>
<dbReference type="SUPFAM" id="SSF53659">
    <property type="entry name" value="Isocitrate/Isopropylmalate dehydrogenase-like"/>
    <property type="match status" value="1"/>
</dbReference>
<dbReference type="Gene3D" id="3.10.129.10">
    <property type="entry name" value="Hotdog Thioesterase"/>
    <property type="match status" value="1"/>
</dbReference>
<evidence type="ECO:0000259" key="3">
    <source>
        <dbReference type="Pfam" id="PF01515"/>
    </source>
</evidence>
<dbReference type="InterPro" id="IPR050500">
    <property type="entry name" value="Phos_Acetyltrans/Butyryltrans"/>
</dbReference>
<reference evidence="6" key="1">
    <citation type="submission" date="2016-10" db="EMBL/GenBank/DDBJ databases">
        <authorList>
            <person name="Varghese N."/>
            <person name="Submissions S."/>
        </authorList>
    </citation>
    <scope>NUCLEOTIDE SEQUENCE [LARGE SCALE GENOMIC DNA]</scope>
    <source>
        <strain evidence="6">GAS369</strain>
    </source>
</reference>
<dbReference type="InterPro" id="IPR002505">
    <property type="entry name" value="PTA_PTB"/>
</dbReference>
<dbReference type="Pfam" id="PF01515">
    <property type="entry name" value="PTA_PTB"/>
    <property type="match status" value="1"/>
</dbReference>
<feature type="domain" description="Phosphate acetyl/butaryl transferase" evidence="3">
    <location>
        <begin position="313"/>
        <end position="518"/>
    </location>
</feature>